<dbReference type="Pfam" id="PF20259">
    <property type="entry name" value="tRNA_Me_trans_M"/>
    <property type="match status" value="1"/>
</dbReference>
<evidence type="ECO:0000256" key="1">
    <source>
        <dbReference type="ARBA" id="ARBA00022555"/>
    </source>
</evidence>
<dbReference type="Gene3D" id="2.40.30.10">
    <property type="entry name" value="Translation factors"/>
    <property type="match status" value="1"/>
</dbReference>
<dbReference type="AlphaFoldDB" id="H9UGA1"/>
<dbReference type="GO" id="GO:0000049">
    <property type="term" value="F:tRNA binding"/>
    <property type="evidence" value="ECO:0007669"/>
    <property type="project" value="UniProtKB-KW"/>
</dbReference>
<dbReference type="GO" id="GO:0103016">
    <property type="term" value="F:tRNA-uridine 2-sulfurtransferase activity"/>
    <property type="evidence" value="ECO:0007669"/>
    <property type="project" value="UniProtKB-EC"/>
</dbReference>
<dbReference type="InterPro" id="IPR004506">
    <property type="entry name" value="MnmA-like"/>
</dbReference>
<dbReference type="Gene3D" id="3.40.50.620">
    <property type="entry name" value="HUPs"/>
    <property type="match status" value="1"/>
</dbReference>
<dbReference type="GO" id="GO:0032259">
    <property type="term" value="P:methylation"/>
    <property type="evidence" value="ECO:0007669"/>
    <property type="project" value="UniProtKB-KW"/>
</dbReference>
<dbReference type="CDD" id="cd01998">
    <property type="entry name" value="MnmA_TRMU-like"/>
    <property type="match status" value="1"/>
</dbReference>
<feature type="domain" description="tRNA-specific 2-thiouridylase MnmA-like C-terminal" evidence="11">
    <location>
        <begin position="403"/>
        <end position="454"/>
    </location>
</feature>
<evidence type="ECO:0000259" key="11">
    <source>
        <dbReference type="Pfam" id="PF20258"/>
    </source>
</evidence>
<feature type="active site" description="Nucleophile" evidence="9">
    <location>
        <position position="123"/>
    </location>
</feature>
<dbReference type="Pfam" id="PF20258">
    <property type="entry name" value="tRNA_Me_trans_C"/>
    <property type="match status" value="1"/>
</dbReference>
<dbReference type="HOGENOM" id="CLU_035188_1_0_12"/>
<feature type="region of interest" description="Disordered" evidence="10">
    <location>
        <begin position="166"/>
        <end position="202"/>
    </location>
</feature>
<name>H9UGA1_SPIAZ</name>
<evidence type="ECO:0000256" key="9">
    <source>
        <dbReference type="HAMAP-Rule" id="MF_00144"/>
    </source>
</evidence>
<keyword evidence="9" id="KW-0963">Cytoplasm</keyword>
<feature type="active site" description="Cysteine persulfide intermediate" evidence="9">
    <location>
        <position position="271"/>
    </location>
</feature>
<dbReference type="InterPro" id="IPR051305">
    <property type="entry name" value="tRNA_2-thiouridylase_MnmA"/>
</dbReference>
<dbReference type="STRING" id="889378.Spiaf_0440"/>
<organism evidence="13 14">
    <name type="scientific">Spirochaeta africana (strain ATCC 700263 / DSM 8902 / Z-7692)</name>
    <dbReference type="NCBI Taxonomy" id="889378"/>
    <lineage>
        <taxon>Bacteria</taxon>
        <taxon>Pseudomonadati</taxon>
        <taxon>Spirochaetota</taxon>
        <taxon>Spirochaetia</taxon>
        <taxon>Spirochaetales</taxon>
        <taxon>Spirochaetaceae</taxon>
        <taxon>Spirochaeta</taxon>
    </lineage>
</organism>
<comment type="function">
    <text evidence="9">Catalyzes the 2-thiolation of uridine at the wobble position (U34) of tRNA, leading to the formation of s(2)U34.</text>
</comment>
<dbReference type="KEGG" id="sfc:Spiaf_0440"/>
<comment type="caution">
    <text evidence="9">Lacks conserved residue(s) required for the propagation of feature annotation.</text>
</comment>
<keyword evidence="14" id="KW-1185">Reference proteome</keyword>
<gene>
    <name evidence="9" type="primary">mnmA</name>
    <name evidence="13" type="ordered locus">Spiaf_0440</name>
</gene>
<reference evidence="14" key="1">
    <citation type="journal article" date="2013" name="Stand. Genomic Sci.">
        <title>Complete genome sequence of the halophilic bacterium Spirochaeta africana type strain (Z-7692(T)) from the alkaline Lake Magadi in the East African Rift.</title>
        <authorList>
            <person name="Liolos K."/>
            <person name="Abt B."/>
            <person name="Scheuner C."/>
            <person name="Teshima H."/>
            <person name="Held B."/>
            <person name="Lapidus A."/>
            <person name="Nolan M."/>
            <person name="Lucas S."/>
            <person name="Deshpande S."/>
            <person name="Cheng J.F."/>
            <person name="Tapia R."/>
            <person name="Goodwin L.A."/>
            <person name="Pitluck S."/>
            <person name="Pagani I."/>
            <person name="Ivanova N."/>
            <person name="Mavromatis K."/>
            <person name="Mikhailova N."/>
            <person name="Huntemann M."/>
            <person name="Pati A."/>
            <person name="Chen A."/>
            <person name="Palaniappan K."/>
            <person name="Land M."/>
            <person name="Rohde M."/>
            <person name="Tindall B.J."/>
            <person name="Detter J.C."/>
            <person name="Goker M."/>
            <person name="Bristow J."/>
            <person name="Eisen J.A."/>
            <person name="Markowitz V."/>
            <person name="Hugenholtz P."/>
            <person name="Woyke T."/>
            <person name="Klenk H.P."/>
            <person name="Kyrpides N.C."/>
        </authorList>
    </citation>
    <scope>NUCLEOTIDE SEQUENCE</scope>
    <source>
        <strain evidence="14">ATCC 700263 / DSM 8902 / Z-7692</strain>
    </source>
</reference>
<dbReference type="InterPro" id="IPR014729">
    <property type="entry name" value="Rossmann-like_a/b/a_fold"/>
</dbReference>
<dbReference type="GO" id="GO:0005737">
    <property type="term" value="C:cytoplasm"/>
    <property type="evidence" value="ECO:0007669"/>
    <property type="project" value="UniProtKB-SubCell"/>
</dbReference>
<dbReference type="InterPro" id="IPR046885">
    <property type="entry name" value="MnmA-like_C"/>
</dbReference>
<keyword evidence="13" id="KW-0489">Methyltransferase</keyword>
<evidence type="ECO:0000313" key="14">
    <source>
        <dbReference type="Proteomes" id="UP000007383"/>
    </source>
</evidence>
<evidence type="ECO:0000259" key="12">
    <source>
        <dbReference type="Pfam" id="PF20259"/>
    </source>
</evidence>
<keyword evidence="4 9" id="KW-0547">Nucleotide-binding</keyword>
<dbReference type="InterPro" id="IPR023382">
    <property type="entry name" value="MnmA-like_central_sf"/>
</dbReference>
<comment type="catalytic activity">
    <reaction evidence="8 9">
        <text>S-sulfanyl-L-cysteinyl-[protein] + uridine(34) in tRNA + AH2 + ATP = 2-thiouridine(34) in tRNA + L-cysteinyl-[protein] + A + AMP + diphosphate + H(+)</text>
        <dbReference type="Rhea" id="RHEA:47032"/>
        <dbReference type="Rhea" id="RHEA-COMP:10131"/>
        <dbReference type="Rhea" id="RHEA-COMP:11726"/>
        <dbReference type="Rhea" id="RHEA-COMP:11727"/>
        <dbReference type="Rhea" id="RHEA-COMP:11728"/>
        <dbReference type="ChEBI" id="CHEBI:13193"/>
        <dbReference type="ChEBI" id="CHEBI:15378"/>
        <dbReference type="ChEBI" id="CHEBI:17499"/>
        <dbReference type="ChEBI" id="CHEBI:29950"/>
        <dbReference type="ChEBI" id="CHEBI:30616"/>
        <dbReference type="ChEBI" id="CHEBI:33019"/>
        <dbReference type="ChEBI" id="CHEBI:61963"/>
        <dbReference type="ChEBI" id="CHEBI:65315"/>
        <dbReference type="ChEBI" id="CHEBI:87170"/>
        <dbReference type="ChEBI" id="CHEBI:456215"/>
        <dbReference type="EC" id="2.8.1.13"/>
    </reaction>
</comment>
<evidence type="ECO:0000256" key="7">
    <source>
        <dbReference type="ARBA" id="ARBA00023157"/>
    </source>
</evidence>
<dbReference type="GO" id="GO:0005524">
    <property type="term" value="F:ATP binding"/>
    <property type="evidence" value="ECO:0007669"/>
    <property type="project" value="UniProtKB-KW"/>
</dbReference>
<dbReference type="InterPro" id="IPR046884">
    <property type="entry name" value="MnmA-like_central"/>
</dbReference>
<proteinExistence type="inferred from homology"/>
<evidence type="ECO:0000256" key="10">
    <source>
        <dbReference type="SAM" id="MobiDB-lite"/>
    </source>
</evidence>
<keyword evidence="6 9" id="KW-0694">RNA-binding</keyword>
<accession>H9UGA1</accession>
<feature type="compositionally biased region" description="Low complexity" evidence="10">
    <location>
        <begin position="172"/>
        <end position="182"/>
    </location>
</feature>
<evidence type="ECO:0000256" key="3">
    <source>
        <dbReference type="ARBA" id="ARBA00022694"/>
    </source>
</evidence>
<feature type="site" description="Interaction with tRNA" evidence="9">
    <location>
        <position position="438"/>
    </location>
</feature>
<dbReference type="PANTHER" id="PTHR43052:SF1">
    <property type="entry name" value="TRNA-5-TAURINOMETHYLURIDINE 2-SULFURTRANSFERASE"/>
    <property type="match status" value="1"/>
</dbReference>
<dbReference type="GO" id="GO:0006400">
    <property type="term" value="P:tRNA modification"/>
    <property type="evidence" value="ECO:0007669"/>
    <property type="project" value="UniProtKB-UniRule"/>
</dbReference>
<keyword evidence="1 9" id="KW-0820">tRNA-binding</keyword>
<dbReference type="eggNOG" id="COG0482">
    <property type="taxonomic scope" value="Bacteria"/>
</dbReference>
<dbReference type="PANTHER" id="PTHR43052">
    <property type="match status" value="1"/>
</dbReference>
<keyword evidence="3 9" id="KW-0819">tRNA processing</keyword>
<evidence type="ECO:0000256" key="2">
    <source>
        <dbReference type="ARBA" id="ARBA00022679"/>
    </source>
</evidence>
<feature type="binding site" evidence="9">
    <location>
        <position position="56"/>
    </location>
    <ligand>
        <name>ATP</name>
        <dbReference type="ChEBI" id="CHEBI:30616"/>
    </ligand>
</feature>
<sequence length="464" mass="50156">MYSGDANPAAPFISAPDSGTIAAMKIAVLLSGGVDSSVALNLLLRQGYTDITAYYLKIWLEDEMAYMGSCPWEEDLQYAEAVCDQAGVPLKVLPLQQQYYDRVVSYAIDELRAGRTPSPDIFCNQRIKFGAFWDELQEHYDYVATGHYARIDRLPPGSPLPPFLAGFGETTPGGASPSAGEAATRRAPHGGQGSAIPREPSAAGAADQPLCLLRRAPDPVKDQSYFLSHLSQDQLQKILFPLGEYTKAQVRAFAQEFDLPTKDRKDSQGICFLGKIRYPEFVGHYLGEQDGPLVERETGTELGRHKGYWYFTIGQRQGIGLGNGPWYVVGKDVAQNIVYISHSSHRDEAKRSSFRIENMSWTVPAPDMAGFAAGGWGRQADESGADDAAGVADMPAASGNYPLLTKLRHGPELTPCSLNPDTGLVQLQGGDQGVAPGQFSVLYAGEYCLGGGRICADEVSTGQG</sequence>
<evidence type="ECO:0000256" key="4">
    <source>
        <dbReference type="ARBA" id="ARBA00022741"/>
    </source>
</evidence>
<dbReference type="Gene3D" id="2.30.30.280">
    <property type="entry name" value="Adenine nucleotide alpha hydrolases-like domains"/>
    <property type="match status" value="1"/>
</dbReference>
<feature type="binding site" evidence="9">
    <location>
        <position position="146"/>
    </location>
    <ligand>
        <name>ATP</name>
        <dbReference type="ChEBI" id="CHEBI:30616"/>
    </ligand>
</feature>
<feature type="site" description="Interaction with tRNA" evidence="9">
    <location>
        <position position="147"/>
    </location>
</feature>
<dbReference type="HAMAP" id="MF_00144">
    <property type="entry name" value="tRNA_thiouridyl_MnmA"/>
    <property type="match status" value="1"/>
</dbReference>
<evidence type="ECO:0000256" key="6">
    <source>
        <dbReference type="ARBA" id="ARBA00022884"/>
    </source>
</evidence>
<dbReference type="Proteomes" id="UP000007383">
    <property type="component" value="Chromosome"/>
</dbReference>
<comment type="similarity">
    <text evidence="9">Belongs to the MnmA/TRMU family.</text>
</comment>
<dbReference type="EMBL" id="CP003282">
    <property type="protein sequence ID" value="AFG36544.1"/>
    <property type="molecule type" value="Genomic_DNA"/>
</dbReference>
<dbReference type="FunFam" id="2.30.30.280:FF:000001">
    <property type="entry name" value="tRNA-specific 2-thiouridylase MnmA"/>
    <property type="match status" value="1"/>
</dbReference>
<feature type="domain" description="tRNA-specific 2-thiouridylase MnmA-like central" evidence="12">
    <location>
        <begin position="280"/>
        <end position="342"/>
    </location>
</feature>
<dbReference type="PATRIC" id="fig|889378.3.peg.448"/>
<keyword evidence="5 9" id="KW-0067">ATP-binding</keyword>
<evidence type="ECO:0000313" key="13">
    <source>
        <dbReference type="EMBL" id="AFG36544.1"/>
    </source>
</evidence>
<evidence type="ECO:0000256" key="8">
    <source>
        <dbReference type="ARBA" id="ARBA00051542"/>
    </source>
</evidence>
<dbReference type="SUPFAM" id="SSF52402">
    <property type="entry name" value="Adenine nucleotide alpha hydrolases-like"/>
    <property type="match status" value="1"/>
</dbReference>
<feature type="region of interest" description="Interaction with tRNA" evidence="9">
    <location>
        <begin position="221"/>
        <end position="223"/>
    </location>
</feature>
<comment type="subcellular location">
    <subcellularLocation>
        <location evidence="9">Cytoplasm</location>
    </subcellularLocation>
</comment>
<feature type="binding site" evidence="9">
    <location>
        <begin position="29"/>
        <end position="36"/>
    </location>
    <ligand>
        <name>ATP</name>
        <dbReference type="ChEBI" id="CHEBI:30616"/>
    </ligand>
</feature>
<protein>
    <recommendedName>
        <fullName evidence="9">tRNA-specific 2-thiouridylase MnmA</fullName>
        <ecNumber evidence="9">2.8.1.13</ecNumber>
    </recommendedName>
</protein>
<keyword evidence="2 9" id="KW-0808">Transferase</keyword>
<evidence type="ECO:0000256" key="5">
    <source>
        <dbReference type="ARBA" id="ARBA00022840"/>
    </source>
</evidence>
<keyword evidence="7" id="KW-1015">Disulfide bond</keyword>
<dbReference type="EC" id="2.8.1.13" evidence="9"/>
<dbReference type="GO" id="GO:0008168">
    <property type="term" value="F:methyltransferase activity"/>
    <property type="evidence" value="ECO:0007669"/>
    <property type="project" value="UniProtKB-KW"/>
</dbReference>
<dbReference type="Pfam" id="PF03054">
    <property type="entry name" value="tRNA_Me_trans"/>
    <property type="match status" value="2"/>
</dbReference>